<evidence type="ECO:0000313" key="10">
    <source>
        <dbReference type="EMBL" id="MFL4468382.1"/>
    </source>
</evidence>
<dbReference type="InterPro" id="IPR005829">
    <property type="entry name" value="Sugar_transporter_CS"/>
</dbReference>
<dbReference type="PROSITE" id="PS00216">
    <property type="entry name" value="SUGAR_TRANSPORT_1"/>
    <property type="match status" value="1"/>
</dbReference>
<comment type="similarity">
    <text evidence="3">Belongs to the major facilitator superfamily. TCR/Tet family.</text>
</comment>
<comment type="caution">
    <text evidence="10">The sequence shown here is derived from an EMBL/GenBank/DDBJ whole genome shotgun (WGS) entry which is preliminary data.</text>
</comment>
<dbReference type="Pfam" id="PF07690">
    <property type="entry name" value="MFS_1"/>
    <property type="match status" value="1"/>
</dbReference>
<evidence type="ECO:0000256" key="2">
    <source>
        <dbReference type="ARBA" id="ARBA00004141"/>
    </source>
</evidence>
<evidence type="ECO:0000256" key="4">
    <source>
        <dbReference type="ARBA" id="ARBA00022448"/>
    </source>
</evidence>
<evidence type="ECO:0000256" key="1">
    <source>
        <dbReference type="ARBA" id="ARBA00003279"/>
    </source>
</evidence>
<dbReference type="RefSeq" id="WP_407590136.1">
    <property type="nucleotide sequence ID" value="NZ_JBHDIY010000002.1"/>
</dbReference>
<feature type="transmembrane region" description="Helical" evidence="8">
    <location>
        <begin position="75"/>
        <end position="98"/>
    </location>
</feature>
<feature type="transmembrane region" description="Helical" evidence="8">
    <location>
        <begin position="161"/>
        <end position="181"/>
    </location>
</feature>
<accession>A0ABW8UN54</accession>
<keyword evidence="11" id="KW-1185">Reference proteome</keyword>
<name>A0ABW8UN54_9RHOB</name>
<dbReference type="PANTHER" id="PTHR23504">
    <property type="entry name" value="MAJOR FACILITATOR SUPERFAMILY DOMAIN-CONTAINING PROTEIN 10"/>
    <property type="match status" value="1"/>
</dbReference>
<dbReference type="InterPro" id="IPR036259">
    <property type="entry name" value="MFS_trans_sf"/>
</dbReference>
<evidence type="ECO:0000259" key="9">
    <source>
        <dbReference type="PROSITE" id="PS50850"/>
    </source>
</evidence>
<evidence type="ECO:0000256" key="3">
    <source>
        <dbReference type="ARBA" id="ARBA00007520"/>
    </source>
</evidence>
<evidence type="ECO:0000256" key="7">
    <source>
        <dbReference type="ARBA" id="ARBA00023136"/>
    </source>
</evidence>
<keyword evidence="7 8" id="KW-0472">Membrane</keyword>
<feature type="transmembrane region" description="Helical" evidence="8">
    <location>
        <begin position="133"/>
        <end position="155"/>
    </location>
</feature>
<dbReference type="SUPFAM" id="SSF103473">
    <property type="entry name" value="MFS general substrate transporter"/>
    <property type="match status" value="1"/>
</dbReference>
<feature type="transmembrane region" description="Helical" evidence="8">
    <location>
        <begin position="375"/>
        <end position="392"/>
    </location>
</feature>
<keyword evidence="5 8" id="KW-0812">Transmembrane</keyword>
<dbReference type="Gene3D" id="1.20.1250.20">
    <property type="entry name" value="MFS general substrate transporter like domains"/>
    <property type="match status" value="1"/>
</dbReference>
<evidence type="ECO:0000256" key="6">
    <source>
        <dbReference type="ARBA" id="ARBA00022989"/>
    </source>
</evidence>
<dbReference type="CDD" id="cd17388">
    <property type="entry name" value="MFS_TetA"/>
    <property type="match status" value="1"/>
</dbReference>
<reference evidence="10 11" key="1">
    <citation type="submission" date="2024-08" db="EMBL/GenBank/DDBJ databases">
        <title>Tateyamaria sp. nov., isolated from marine algae.</title>
        <authorList>
            <person name="Choi B.J."/>
            <person name="Kim J.M."/>
            <person name="Lee J.K."/>
            <person name="Choi D.G."/>
            <person name="Bayburt H."/>
            <person name="Baek J.H."/>
            <person name="Han D.M."/>
            <person name="Jeon C.O."/>
        </authorList>
    </citation>
    <scope>NUCLEOTIDE SEQUENCE [LARGE SCALE GENOMIC DNA]</scope>
    <source>
        <strain evidence="10 11">KMU-156</strain>
    </source>
</reference>
<protein>
    <submittedName>
        <fullName evidence="10">TCR/Tet family MFS transporter</fullName>
    </submittedName>
</protein>
<dbReference type="PROSITE" id="PS50850">
    <property type="entry name" value="MFS"/>
    <property type="match status" value="1"/>
</dbReference>
<feature type="transmembrane region" description="Helical" evidence="8">
    <location>
        <begin position="280"/>
        <end position="298"/>
    </location>
</feature>
<dbReference type="EMBL" id="JBHDIY010000002">
    <property type="protein sequence ID" value="MFL4468382.1"/>
    <property type="molecule type" value="Genomic_DNA"/>
</dbReference>
<comment type="subcellular location">
    <subcellularLocation>
        <location evidence="2">Membrane</location>
        <topology evidence="2">Multi-pass membrane protein</topology>
    </subcellularLocation>
</comment>
<dbReference type="InterPro" id="IPR020846">
    <property type="entry name" value="MFS_dom"/>
</dbReference>
<dbReference type="InterPro" id="IPR011701">
    <property type="entry name" value="MFS"/>
</dbReference>
<evidence type="ECO:0000256" key="5">
    <source>
        <dbReference type="ARBA" id="ARBA00022692"/>
    </source>
</evidence>
<dbReference type="PRINTS" id="PR01035">
    <property type="entry name" value="TCRTETA"/>
</dbReference>
<dbReference type="PANTHER" id="PTHR23504:SF15">
    <property type="entry name" value="MAJOR FACILITATOR SUPERFAMILY (MFS) PROFILE DOMAIN-CONTAINING PROTEIN"/>
    <property type="match status" value="1"/>
</dbReference>
<dbReference type="InterPro" id="IPR001958">
    <property type="entry name" value="Tet-R_TetA/multi-R_MdtG-like"/>
</dbReference>
<comment type="function">
    <text evidence="1">Resistance to tetracycline by an active tetracycline efflux. This is an energy-dependent process that decreases the accumulation of the antibiotic in whole cells. This protein functions as a metal-tetracycline/H(+) antiporter.</text>
</comment>
<gene>
    <name evidence="10" type="ORF">ACERZ8_00310</name>
</gene>
<feature type="transmembrane region" description="Helical" evidence="8">
    <location>
        <begin position="304"/>
        <end position="325"/>
    </location>
</feature>
<feature type="transmembrane region" description="Helical" evidence="8">
    <location>
        <begin position="42"/>
        <end position="63"/>
    </location>
</feature>
<keyword evidence="6 8" id="KW-1133">Transmembrane helix</keyword>
<feature type="domain" description="Major facilitator superfamily (MFS) profile" evidence="9">
    <location>
        <begin position="4"/>
        <end position="399"/>
    </location>
</feature>
<evidence type="ECO:0000313" key="11">
    <source>
        <dbReference type="Proteomes" id="UP001627408"/>
    </source>
</evidence>
<keyword evidence="4" id="KW-0813">Transport</keyword>
<evidence type="ECO:0000256" key="8">
    <source>
        <dbReference type="SAM" id="Phobius"/>
    </source>
</evidence>
<sequence length="409" mass="43421">MKLPVAFILFTVMLDAMGIGLIVPVMPDLIQEVRGADIGSAALWGGLLSTIFALMQFLFGPVVGALSDRFGRRPVLLTSLVVMAADYLVMAVAGSIWLLLAGRIVGGITAATQSTANAYMADISKPSEKAANFGLIGAAFGMGFVFGPLIGGILAEYGTRAPFYAAAALAAANAVFGYFVLRETVDDRIRRPFEWRRANPFGLFKHLARLPGLGPLLVVFFIYQVAFTVYPAIWSFYTLERFDWSPGMRGLSLALFGVAMAVVQGGLIRPILRLIGERGSVIYGHIADVGVFLLIGFVSSGTLLLILTPLAALPAVITPALQGIMSKAVDDNQQGELQGALTSVSAMAMIIAPMIMTYVFYSFTGPNAPVYMPGASFYLSAILMALGLMVFLRAGKIGVSADAAGEPRP</sequence>
<feature type="transmembrane region" description="Helical" evidence="8">
    <location>
        <begin position="249"/>
        <end position="268"/>
    </location>
</feature>
<feature type="transmembrane region" description="Helical" evidence="8">
    <location>
        <begin position="213"/>
        <end position="237"/>
    </location>
</feature>
<proteinExistence type="inferred from homology"/>
<feature type="transmembrane region" description="Helical" evidence="8">
    <location>
        <begin position="337"/>
        <end position="363"/>
    </location>
</feature>
<organism evidence="10 11">
    <name type="scientific">Tateyamaria armeniaca</name>
    <dbReference type="NCBI Taxonomy" id="2518930"/>
    <lineage>
        <taxon>Bacteria</taxon>
        <taxon>Pseudomonadati</taxon>
        <taxon>Pseudomonadota</taxon>
        <taxon>Alphaproteobacteria</taxon>
        <taxon>Rhodobacterales</taxon>
        <taxon>Roseobacteraceae</taxon>
        <taxon>Tateyamaria</taxon>
    </lineage>
</organism>
<dbReference type="Proteomes" id="UP001627408">
    <property type="component" value="Unassembled WGS sequence"/>
</dbReference>